<dbReference type="AlphaFoldDB" id="A0A1X0NH59"/>
<protein>
    <recommendedName>
        <fullName evidence="6">Mucin TcMUCII</fullName>
    </recommendedName>
</protein>
<comment type="caution">
    <text evidence="4">The sequence shown here is derived from an EMBL/GenBank/DDBJ whole genome shotgun (WGS) entry which is preliminary data.</text>
</comment>
<gene>
    <name evidence="4" type="ORF">TM35_000671250</name>
</gene>
<feature type="compositionally biased region" description="Low complexity" evidence="1">
    <location>
        <begin position="211"/>
        <end position="227"/>
    </location>
</feature>
<keyword evidence="3" id="KW-0732">Signal</keyword>
<accession>A0A1X0NH59</accession>
<dbReference type="EMBL" id="NBCO01000067">
    <property type="protein sequence ID" value="ORC83519.1"/>
    <property type="molecule type" value="Genomic_DNA"/>
</dbReference>
<feature type="transmembrane region" description="Helical" evidence="2">
    <location>
        <begin position="296"/>
        <end position="316"/>
    </location>
</feature>
<feature type="compositionally biased region" description="Low complexity" evidence="1">
    <location>
        <begin position="247"/>
        <end position="267"/>
    </location>
</feature>
<evidence type="ECO:0000313" key="4">
    <source>
        <dbReference type="EMBL" id="ORC83519.1"/>
    </source>
</evidence>
<dbReference type="Proteomes" id="UP000192257">
    <property type="component" value="Unassembled WGS sequence"/>
</dbReference>
<feature type="compositionally biased region" description="Polar residues" evidence="1">
    <location>
        <begin position="156"/>
        <end position="170"/>
    </location>
</feature>
<reference evidence="4 5" key="1">
    <citation type="submission" date="2017-03" db="EMBL/GenBank/DDBJ databases">
        <title>An alternative strategy for trypanosome survival in the mammalian bloodstream revealed through genome and transcriptome analysis of the ubiquitous bovine parasite Trypanosoma (Megatrypanum) theileri.</title>
        <authorList>
            <person name="Kelly S."/>
            <person name="Ivens A."/>
            <person name="Mott A."/>
            <person name="O'Neill E."/>
            <person name="Emms D."/>
            <person name="Macleod O."/>
            <person name="Voorheis P."/>
            <person name="Matthews J."/>
            <person name="Matthews K."/>
            <person name="Carrington M."/>
        </authorList>
    </citation>
    <scope>NUCLEOTIDE SEQUENCE [LARGE SCALE GENOMIC DNA]</scope>
    <source>
        <strain evidence="4">Edinburgh</strain>
    </source>
</reference>
<evidence type="ECO:0000256" key="3">
    <source>
        <dbReference type="SAM" id="SignalP"/>
    </source>
</evidence>
<feature type="chain" id="PRO_5012236289" description="Mucin TcMUCII" evidence="3">
    <location>
        <begin position="27"/>
        <end position="317"/>
    </location>
</feature>
<evidence type="ECO:0000256" key="2">
    <source>
        <dbReference type="SAM" id="Phobius"/>
    </source>
</evidence>
<keyword evidence="2" id="KW-0812">Transmembrane</keyword>
<keyword evidence="5" id="KW-1185">Reference proteome</keyword>
<feature type="signal peptide" evidence="3">
    <location>
        <begin position="1"/>
        <end position="26"/>
    </location>
</feature>
<name>A0A1X0NH59_9TRYP</name>
<dbReference type="GeneID" id="39990925"/>
<keyword evidence="2" id="KW-1133">Transmembrane helix</keyword>
<dbReference type="RefSeq" id="XP_028877585.1">
    <property type="nucleotide sequence ID" value="XM_029031145.1"/>
</dbReference>
<evidence type="ECO:0000256" key="1">
    <source>
        <dbReference type="SAM" id="MobiDB-lite"/>
    </source>
</evidence>
<keyword evidence="2" id="KW-0472">Membrane</keyword>
<sequence length="317" mass="32254">MTLMMMRRVMCVLAVVLCCACGYTMAAAATTTVAAGQPKAVMAVFDTSVSRTAERLQNEQILRVECTTNRSAIKGKLNCASVGITSDTSIPGSSVSLEQQAKQQIRQETGEQGAELTPGGIQTSRVVGNVGRGGQHGPVGSENNSVGSGDHRESTTDTSNTSAQSTSAGISSVSPPVNDSPSPNATPETSKTSTASPNENTGNQQSPVEGSANAANTADNSTSADSNLTQQSPANGVVTGSPDSTETNTTTSPISVNTTTDAPTTTPSPVPNADINTNIASTVQNKANADSSISPVWMGTAAPLLIVVVVLFSATVY</sequence>
<feature type="compositionally biased region" description="Polar residues" evidence="1">
    <location>
        <begin position="185"/>
        <end position="208"/>
    </location>
</feature>
<feature type="compositionally biased region" description="Polar residues" evidence="1">
    <location>
        <begin position="90"/>
        <end position="107"/>
    </location>
</feature>
<organism evidence="4 5">
    <name type="scientific">Trypanosoma theileri</name>
    <dbReference type="NCBI Taxonomy" id="67003"/>
    <lineage>
        <taxon>Eukaryota</taxon>
        <taxon>Discoba</taxon>
        <taxon>Euglenozoa</taxon>
        <taxon>Kinetoplastea</taxon>
        <taxon>Metakinetoplastina</taxon>
        <taxon>Trypanosomatida</taxon>
        <taxon>Trypanosomatidae</taxon>
        <taxon>Trypanosoma</taxon>
    </lineage>
</organism>
<feature type="compositionally biased region" description="Low complexity" evidence="1">
    <location>
        <begin position="171"/>
        <end position="183"/>
    </location>
</feature>
<dbReference type="VEuPathDB" id="TriTrypDB:TM35_000671250"/>
<evidence type="ECO:0000313" key="5">
    <source>
        <dbReference type="Proteomes" id="UP000192257"/>
    </source>
</evidence>
<evidence type="ECO:0008006" key="6">
    <source>
        <dbReference type="Google" id="ProtNLM"/>
    </source>
</evidence>
<proteinExistence type="predicted"/>
<feature type="region of interest" description="Disordered" evidence="1">
    <location>
        <begin position="90"/>
        <end position="275"/>
    </location>
</feature>